<evidence type="ECO:0000313" key="3">
    <source>
        <dbReference type="EMBL" id="KAB5887172.1"/>
    </source>
</evidence>
<feature type="transmembrane region" description="Helical" evidence="1">
    <location>
        <begin position="729"/>
        <end position="749"/>
    </location>
</feature>
<reference evidence="8 9" key="2">
    <citation type="journal article" date="2019" name="Nat. Med.">
        <title>A library of human gut bacterial isolates paired with longitudinal multiomics data enables mechanistic microbiome research.</title>
        <authorList>
            <person name="Poyet M."/>
            <person name="Groussin M."/>
            <person name="Gibbons S.M."/>
            <person name="Avila-Pacheco J."/>
            <person name="Jiang X."/>
            <person name="Kearney S.M."/>
            <person name="Perrotta A.R."/>
            <person name="Berdy B."/>
            <person name="Zhao S."/>
            <person name="Lieberman T.D."/>
            <person name="Swanson P.K."/>
            <person name="Smith M."/>
            <person name="Roesemann S."/>
            <person name="Alexander J.E."/>
            <person name="Rich S.A."/>
            <person name="Livny J."/>
            <person name="Vlamakis H."/>
            <person name="Clish C."/>
            <person name="Bullock K."/>
            <person name="Deik A."/>
            <person name="Scott J."/>
            <person name="Pierce K.A."/>
            <person name="Xavier R.J."/>
            <person name="Alm E.J."/>
        </authorList>
    </citation>
    <scope>NUCLEOTIDE SEQUENCE [LARGE SCALE GENOMIC DNA]</scope>
    <source>
        <strain evidence="3 8">BIOML-A105</strain>
        <strain evidence="4 9">BIOML-A26</strain>
    </source>
</reference>
<name>A0A076JLS5_BIFAD</name>
<feature type="transmembrane region" description="Helical" evidence="1">
    <location>
        <begin position="306"/>
        <end position="327"/>
    </location>
</feature>
<dbReference type="Proteomes" id="UP001206013">
    <property type="component" value="Unassembled WGS sequence"/>
</dbReference>
<evidence type="ECO:0000256" key="1">
    <source>
        <dbReference type="SAM" id="Phobius"/>
    </source>
</evidence>
<keyword evidence="1" id="KW-0812">Transmembrane</keyword>
<evidence type="ECO:0000313" key="5">
    <source>
        <dbReference type="EMBL" id="MCQ4792523.1"/>
    </source>
</evidence>
<reference evidence="6 7" key="1">
    <citation type="submission" date="2016-07" db="EMBL/GenBank/DDBJ databases">
        <title>Draft Genome Sequence of Bifidobacterium adolescentis strain Km 4.</title>
        <authorList>
            <person name="Danilenko V.N."/>
        </authorList>
    </citation>
    <scope>NUCLEOTIDE SEQUENCE [LARGE SCALE GENOMIC DNA]</scope>
    <source>
        <strain evidence="6 7">Km 4</strain>
    </source>
</reference>
<dbReference type="Proteomes" id="UP000470200">
    <property type="component" value="Unassembled WGS sequence"/>
</dbReference>
<feature type="transmembrane region" description="Helical" evidence="1">
    <location>
        <begin position="1006"/>
        <end position="1023"/>
    </location>
</feature>
<dbReference type="Proteomes" id="UP000175684">
    <property type="component" value="Unassembled WGS sequence"/>
</dbReference>
<evidence type="ECO:0000259" key="2">
    <source>
        <dbReference type="Pfam" id="PF13632"/>
    </source>
</evidence>
<dbReference type="SUPFAM" id="SSF53448">
    <property type="entry name" value="Nucleotide-diphospho-sugar transferases"/>
    <property type="match status" value="1"/>
</dbReference>
<dbReference type="OrthoDB" id="3734530at2"/>
<dbReference type="EMBL" id="WDIP01000001">
    <property type="protein sequence ID" value="KAB5887172.1"/>
    <property type="molecule type" value="Genomic_DNA"/>
</dbReference>
<dbReference type="InterPro" id="IPR001173">
    <property type="entry name" value="Glyco_trans_2-like"/>
</dbReference>
<evidence type="ECO:0000313" key="6">
    <source>
        <dbReference type="EMBL" id="OFA34613.1"/>
    </source>
</evidence>
<protein>
    <submittedName>
        <fullName evidence="4">Glycosyltransferase family 2 protein</fullName>
    </submittedName>
</protein>
<evidence type="ECO:0000313" key="8">
    <source>
        <dbReference type="Proteomes" id="UP000470200"/>
    </source>
</evidence>
<dbReference type="AlphaFoldDB" id="A0A076JLS5"/>
<dbReference type="eggNOG" id="COG5617">
    <property type="taxonomic scope" value="Bacteria"/>
</dbReference>
<dbReference type="EMBL" id="MAXD01000006">
    <property type="protein sequence ID" value="OFA34613.1"/>
    <property type="molecule type" value="Genomic_DNA"/>
</dbReference>
<feature type="transmembrane region" description="Helical" evidence="1">
    <location>
        <begin position="630"/>
        <end position="652"/>
    </location>
</feature>
<feature type="transmembrane region" description="Helical" evidence="1">
    <location>
        <begin position="696"/>
        <end position="722"/>
    </location>
</feature>
<feature type="transmembrane region" description="Helical" evidence="1">
    <location>
        <begin position="586"/>
        <end position="602"/>
    </location>
</feature>
<dbReference type="Gene3D" id="3.90.550.10">
    <property type="entry name" value="Spore Coat Polysaccharide Biosynthesis Protein SpsA, Chain A"/>
    <property type="match status" value="1"/>
</dbReference>
<dbReference type="Pfam" id="PF13632">
    <property type="entry name" value="Glyco_trans_2_3"/>
    <property type="match status" value="1"/>
</dbReference>
<feature type="transmembrane region" description="Helical" evidence="1">
    <location>
        <begin position="764"/>
        <end position="782"/>
    </location>
</feature>
<comment type="caution">
    <text evidence="4">The sequence shown here is derived from an EMBL/GenBank/DDBJ whole genome shotgun (WGS) entry which is preliminary data.</text>
</comment>
<feature type="domain" description="Glycosyltransferase 2-like" evidence="2">
    <location>
        <begin position="133"/>
        <end position="319"/>
    </location>
</feature>
<keyword evidence="4" id="KW-0808">Transferase</keyword>
<evidence type="ECO:0000313" key="7">
    <source>
        <dbReference type="Proteomes" id="UP000175684"/>
    </source>
</evidence>
<feature type="transmembrane region" description="Helical" evidence="1">
    <location>
        <begin position="608"/>
        <end position="623"/>
    </location>
</feature>
<dbReference type="EMBL" id="JANFYM010000002">
    <property type="protein sequence ID" value="MCQ4792523.1"/>
    <property type="molecule type" value="Genomic_DNA"/>
</dbReference>
<feature type="transmembrane region" description="Helical" evidence="1">
    <location>
        <begin position="554"/>
        <end position="574"/>
    </location>
</feature>
<dbReference type="eggNOG" id="COG1216">
    <property type="taxonomic scope" value="Bacteria"/>
</dbReference>
<dbReference type="RefSeq" id="WP_021913617.1">
    <property type="nucleotide sequence ID" value="NZ_AP028457.1"/>
</dbReference>
<dbReference type="KEGG" id="badl:BADO_0704"/>
<gene>
    <name evidence="6" type="ORF">BBK15_07430</name>
    <name evidence="4" type="ORF">GA542_07770</name>
    <name evidence="3" type="ORF">GA629_00885</name>
    <name evidence="5" type="ORF">NE692_03475</name>
</gene>
<dbReference type="Proteomes" id="UP000470926">
    <property type="component" value="Unassembled WGS sequence"/>
</dbReference>
<dbReference type="EMBL" id="WDFR01000003">
    <property type="protein sequence ID" value="KAB6029577.1"/>
    <property type="molecule type" value="Genomic_DNA"/>
</dbReference>
<feature type="transmembrane region" description="Helical" evidence="1">
    <location>
        <begin position="529"/>
        <end position="548"/>
    </location>
</feature>
<reference evidence="5" key="3">
    <citation type="submission" date="2022-06" db="EMBL/GenBank/DDBJ databases">
        <title>Isolation of gut microbiota from human fecal samples.</title>
        <authorList>
            <person name="Pamer E.G."/>
            <person name="Barat B."/>
            <person name="Waligurski E."/>
            <person name="Medina S."/>
            <person name="Paddock L."/>
            <person name="Mostad J."/>
        </authorList>
    </citation>
    <scope>NUCLEOTIDE SEQUENCE</scope>
    <source>
        <strain evidence="5">SL.1.01</strain>
    </source>
</reference>
<keyword evidence="1" id="KW-0472">Membrane</keyword>
<evidence type="ECO:0000313" key="4">
    <source>
        <dbReference type="EMBL" id="KAB6029577.1"/>
    </source>
</evidence>
<sequence>MNSNASSDIQTIVTDVLNSRPYTHRQDVDMSVAAVITAQHDLRFLASTVGAVLAQRMLPGMIVIADCTGQIEQPMQMTFDVIHSSQDVLTEVPEAKTVRVILVGVKQAASFMDAVTRAMDQIGIDAGIRALWTLHDDSRPADDRCFETLLDAWRNTPTAALLGAKQLDWQAKNLHNVGLYAGHHDVVSLVVDGEPDQEQYDGRQDVLSVSLSGALVPLATLRAFEGADPWFGTFAESTDLCRRICLGGGRVVVVPQARIAHRRARFEGIRSKNGRPVEDEDGRIDPYLAVREANAKYAYTDMHRSWWPLLWLWSIIQSLGLAVLCLARKQPYHACCELAMPWRALLRLRGAWRAHARLRRQSKVTLKSLSTLSANHRQVREWLDRRRALRDQRDVVLLSPLEKDHLRKRLLRRWGLAFGAALIAGIWIVVLYWDVLRSVCSGASMYSAQLLPTGASFTQLLHTATTSWSYASGTGISAPNAPWLLVLALASVLTGGHVAGAVGLMFFLAAPLTVFSFWALAGIFTRSDAVRCVVALAWFALALSMGLYDDADVTMLTVMVFLPAAFAFSFRAVGMYRTEDLVNPHASVQAAAVAALCFIPVVAAQPQLLLPLMLTFLGFLLFVRSHKPALLLIPLPAAFVCAPTLVNAVRFASDGTWRQLFGSVMLPSSAHDGKPVVANLSDLLLRVFGIGADGGAWRYVAVSILALIVLLAAVSLVLPFVLRVSRMMWVAVFAGLATALLSAAIAVAVDVDGPVSGSMLPGTTYAMMGLLACICMMSGGAVRRFVMLRQHEKTGAVEIEGRGSKAVSIASHVGRAVLVCLLAVSVVACAGFNYVECDHSQVKTSDAGLPMVATDFLGQDDARRVLALRADSAESVSYSVMRTGRGDLIDSSPAQRVEVVSGRSDGSSRTIAQDCAQLLANADSDAINELGKLGFGGIYVIKQNGDKAQREASNQLNSNIGASDGTQNVVSLDNGTYYRLTVQDLSKQHIDRSGLDKAGSSVWRRSWLWCMGVVLVAYCLVALPRIRRQGLEEA</sequence>
<organism evidence="4 9">
    <name type="scientific">Bifidobacterium adolescentis</name>
    <dbReference type="NCBI Taxonomy" id="1680"/>
    <lineage>
        <taxon>Bacteria</taxon>
        <taxon>Bacillati</taxon>
        <taxon>Actinomycetota</taxon>
        <taxon>Actinomycetes</taxon>
        <taxon>Bifidobacteriales</taxon>
        <taxon>Bifidobacteriaceae</taxon>
        <taxon>Bifidobacterium</taxon>
    </lineage>
</organism>
<evidence type="ECO:0000313" key="9">
    <source>
        <dbReference type="Proteomes" id="UP000470926"/>
    </source>
</evidence>
<dbReference type="GO" id="GO:0016740">
    <property type="term" value="F:transferase activity"/>
    <property type="evidence" value="ECO:0007669"/>
    <property type="project" value="UniProtKB-KW"/>
</dbReference>
<dbReference type="InterPro" id="IPR029044">
    <property type="entry name" value="Nucleotide-diphossugar_trans"/>
</dbReference>
<feature type="transmembrane region" description="Helical" evidence="1">
    <location>
        <begin position="414"/>
        <end position="433"/>
    </location>
</feature>
<proteinExistence type="predicted"/>
<accession>A0A076JLS5</accession>
<keyword evidence="1" id="KW-1133">Transmembrane helix</keyword>